<accession>A0ABM7X6A6</accession>
<dbReference type="Proteomes" id="UP001162734">
    <property type="component" value="Chromosome"/>
</dbReference>
<evidence type="ECO:0000256" key="5">
    <source>
        <dbReference type="ARBA" id="ARBA00034489"/>
    </source>
</evidence>
<evidence type="ECO:0000256" key="3">
    <source>
        <dbReference type="ARBA" id="ARBA00022691"/>
    </source>
</evidence>
<sequence length="206" mass="22335">MRNLCLRCLRPTGFCLCGDLPSIRSACQVVLLQHPREARLAICTARMAHLSLPGSELHRGVVFEEHPRVRELCARPDAALLFPGAGAVLAEERAAAPPGVLFVIDGTWHLAAKIVKVNPSLAALPRISLAPAEPSGYAGLRKEPEAHCLSTIEAVALALGTLERDPARYEPLRAAFRRSVARQLACAEDGRKSPRHRIRGVREPLG</sequence>
<name>A0ABM7X6A6_9BACT</name>
<dbReference type="EC" id="2.5.1.25" evidence="1"/>
<dbReference type="Pfam" id="PF03942">
    <property type="entry name" value="DTW"/>
    <property type="match status" value="1"/>
</dbReference>
<gene>
    <name evidence="7" type="ORF">AMPC_04530</name>
</gene>
<evidence type="ECO:0000256" key="4">
    <source>
        <dbReference type="ARBA" id="ARBA00022694"/>
    </source>
</evidence>
<evidence type="ECO:0000313" key="8">
    <source>
        <dbReference type="Proteomes" id="UP001162734"/>
    </source>
</evidence>
<dbReference type="EMBL" id="AP025592">
    <property type="protein sequence ID" value="BDG07340.1"/>
    <property type="molecule type" value="Genomic_DNA"/>
</dbReference>
<dbReference type="SMART" id="SM01144">
    <property type="entry name" value="DTW"/>
    <property type="match status" value="1"/>
</dbReference>
<comment type="similarity">
    <text evidence="5">Belongs to the TDD superfamily. DTWD2 family.</text>
</comment>
<evidence type="ECO:0000313" key="7">
    <source>
        <dbReference type="EMBL" id="BDG07340.1"/>
    </source>
</evidence>
<proteinExistence type="inferred from homology"/>
<dbReference type="PANTHER" id="PTHR21392">
    <property type="entry name" value="TRNA-URIDINE AMINOCARBOXYPROPYLTRANSFERASE 2"/>
    <property type="match status" value="1"/>
</dbReference>
<dbReference type="PANTHER" id="PTHR21392:SF0">
    <property type="entry name" value="TRNA-URIDINE AMINOCARBOXYPROPYLTRANSFERASE 2"/>
    <property type="match status" value="1"/>
</dbReference>
<keyword evidence="2" id="KW-0808">Transferase</keyword>
<dbReference type="InterPro" id="IPR005636">
    <property type="entry name" value="DTW"/>
</dbReference>
<evidence type="ECO:0000256" key="1">
    <source>
        <dbReference type="ARBA" id="ARBA00012386"/>
    </source>
</evidence>
<dbReference type="RefSeq" id="WP_248343994.1">
    <property type="nucleotide sequence ID" value="NZ_AP025592.1"/>
</dbReference>
<evidence type="ECO:0000259" key="6">
    <source>
        <dbReference type="SMART" id="SM01144"/>
    </source>
</evidence>
<keyword evidence="8" id="KW-1185">Reference proteome</keyword>
<reference evidence="8" key="1">
    <citation type="journal article" date="2022" name="Int. J. Syst. Evol. Microbiol.">
        <title>Anaeromyxobacter oryzae sp. nov., Anaeromyxobacter diazotrophicus sp. nov. and Anaeromyxobacter paludicola sp. nov., isolated from paddy soils.</title>
        <authorList>
            <person name="Itoh H."/>
            <person name="Xu Z."/>
            <person name="Mise K."/>
            <person name="Masuda Y."/>
            <person name="Ushijima N."/>
            <person name="Hayakawa C."/>
            <person name="Shiratori Y."/>
            <person name="Senoo K."/>
        </authorList>
    </citation>
    <scope>NUCLEOTIDE SEQUENCE [LARGE SCALE GENOMIC DNA]</scope>
    <source>
        <strain evidence="8">Red630</strain>
    </source>
</reference>
<evidence type="ECO:0000256" key="2">
    <source>
        <dbReference type="ARBA" id="ARBA00022679"/>
    </source>
</evidence>
<feature type="domain" description="DTW" evidence="6">
    <location>
        <begin position="1"/>
        <end position="188"/>
    </location>
</feature>
<organism evidence="7 8">
    <name type="scientific">Anaeromyxobacter paludicola</name>
    <dbReference type="NCBI Taxonomy" id="2918171"/>
    <lineage>
        <taxon>Bacteria</taxon>
        <taxon>Pseudomonadati</taxon>
        <taxon>Myxococcota</taxon>
        <taxon>Myxococcia</taxon>
        <taxon>Myxococcales</taxon>
        <taxon>Cystobacterineae</taxon>
        <taxon>Anaeromyxobacteraceae</taxon>
        <taxon>Anaeromyxobacter</taxon>
    </lineage>
</organism>
<keyword evidence="4" id="KW-0819">tRNA processing</keyword>
<protein>
    <recommendedName>
        <fullName evidence="1">tRNA-uridine aminocarboxypropyltransferase</fullName>
        <ecNumber evidence="1">2.5.1.25</ecNumber>
    </recommendedName>
</protein>
<keyword evidence="3" id="KW-0949">S-adenosyl-L-methionine</keyword>
<dbReference type="InterPro" id="IPR039262">
    <property type="entry name" value="DTWD2/TAPT"/>
</dbReference>